<dbReference type="Proteomes" id="UP001303899">
    <property type="component" value="Unassembled WGS sequence"/>
</dbReference>
<evidence type="ECO:0000313" key="5">
    <source>
        <dbReference type="Proteomes" id="UP001303899"/>
    </source>
</evidence>
<dbReference type="EMBL" id="JAYGIL010000060">
    <property type="protein sequence ID" value="MEA5406065.1"/>
    <property type="molecule type" value="Genomic_DNA"/>
</dbReference>
<dbReference type="InterPro" id="IPR036390">
    <property type="entry name" value="WH_DNA-bd_sf"/>
</dbReference>
<feature type="domain" description="HTH deoR-type" evidence="3">
    <location>
        <begin position="9"/>
        <end position="64"/>
    </location>
</feature>
<dbReference type="PROSITE" id="PS52050">
    <property type="entry name" value="WYL"/>
    <property type="match status" value="1"/>
</dbReference>
<reference evidence="4 5" key="1">
    <citation type="submission" date="2023-12" db="EMBL/GenBank/DDBJ databases">
        <title>Novel species of the genus Arcicella isolated from rivers.</title>
        <authorList>
            <person name="Lu H."/>
        </authorList>
    </citation>
    <scope>NUCLEOTIDE SEQUENCE [LARGE SCALE GENOMIC DNA]</scope>
    <source>
        <strain evidence="4 5">DC2W</strain>
    </source>
</reference>
<gene>
    <name evidence="4" type="ORF">VB776_24210</name>
</gene>
<sequence length="241" mass="28032">MDDHNDTKRLSRLTAILIILQTKRLLTASELANKFSVSNRTIYRDIKALEQAGIPILTEEGKGYSLMEGYRIPPVMFTESEANALITAEQLILKNKDASFVKEYSEAINKIKSVLRNNTKDKANLLSDRTVFRQNTDNDRTSNYLSTLQLALTNFNLVKIKYHSPDTNQTTERTIEPFAIYSTQENWLLIAFCLLRKDFRAFRLDRIQNLTTLNEQFEPHKMTLQEYFEICKEKYFSQPLT</sequence>
<proteinExistence type="predicted"/>
<dbReference type="InterPro" id="IPR013196">
    <property type="entry name" value="HTH_11"/>
</dbReference>
<dbReference type="InterPro" id="IPR051534">
    <property type="entry name" value="CBASS_pafABC_assoc_protein"/>
</dbReference>
<evidence type="ECO:0000256" key="2">
    <source>
        <dbReference type="ARBA" id="ARBA00023163"/>
    </source>
</evidence>
<protein>
    <submittedName>
        <fullName evidence="4">YafY family protein</fullName>
    </submittedName>
</protein>
<dbReference type="Pfam" id="PF08279">
    <property type="entry name" value="HTH_11"/>
    <property type="match status" value="1"/>
</dbReference>
<dbReference type="RefSeq" id="WP_323699429.1">
    <property type="nucleotide sequence ID" value="NZ_JAYGIL010000060.1"/>
</dbReference>
<name>A0ABU5SCC5_9BACT</name>
<keyword evidence="5" id="KW-1185">Reference proteome</keyword>
<organism evidence="4 5">
    <name type="scientific">Arcicella gelida</name>
    <dbReference type="NCBI Taxonomy" id="2984195"/>
    <lineage>
        <taxon>Bacteria</taxon>
        <taxon>Pseudomonadati</taxon>
        <taxon>Bacteroidota</taxon>
        <taxon>Cytophagia</taxon>
        <taxon>Cytophagales</taxon>
        <taxon>Flectobacillaceae</taxon>
        <taxon>Arcicella</taxon>
    </lineage>
</organism>
<dbReference type="Pfam" id="PF13280">
    <property type="entry name" value="WYL"/>
    <property type="match status" value="1"/>
</dbReference>
<evidence type="ECO:0000259" key="3">
    <source>
        <dbReference type="PROSITE" id="PS51000"/>
    </source>
</evidence>
<dbReference type="PANTHER" id="PTHR34580">
    <property type="match status" value="1"/>
</dbReference>
<accession>A0ABU5SCC5</accession>
<dbReference type="Gene3D" id="1.10.10.10">
    <property type="entry name" value="Winged helix-like DNA-binding domain superfamily/Winged helix DNA-binding domain"/>
    <property type="match status" value="1"/>
</dbReference>
<dbReference type="InterPro" id="IPR001034">
    <property type="entry name" value="DeoR_HTH"/>
</dbReference>
<dbReference type="PANTHER" id="PTHR34580:SF1">
    <property type="entry name" value="PROTEIN PAFC"/>
    <property type="match status" value="1"/>
</dbReference>
<evidence type="ECO:0000256" key="1">
    <source>
        <dbReference type="ARBA" id="ARBA00023015"/>
    </source>
</evidence>
<keyword evidence="1" id="KW-0805">Transcription regulation</keyword>
<dbReference type="PROSITE" id="PS51000">
    <property type="entry name" value="HTH_DEOR_2"/>
    <property type="match status" value="1"/>
</dbReference>
<dbReference type="SUPFAM" id="SSF46785">
    <property type="entry name" value="Winged helix' DNA-binding domain"/>
    <property type="match status" value="1"/>
</dbReference>
<dbReference type="InterPro" id="IPR036388">
    <property type="entry name" value="WH-like_DNA-bd_sf"/>
</dbReference>
<keyword evidence="2" id="KW-0804">Transcription</keyword>
<evidence type="ECO:0000313" key="4">
    <source>
        <dbReference type="EMBL" id="MEA5406065.1"/>
    </source>
</evidence>
<comment type="caution">
    <text evidence="4">The sequence shown here is derived from an EMBL/GenBank/DDBJ whole genome shotgun (WGS) entry which is preliminary data.</text>
</comment>
<dbReference type="InterPro" id="IPR026881">
    <property type="entry name" value="WYL_dom"/>
</dbReference>